<keyword evidence="1" id="KW-0812">Transmembrane</keyword>
<dbReference type="Ensembl" id="ENSDCDT00010013255.1">
    <property type="protein sequence ID" value="ENSDCDP00010012631.1"/>
    <property type="gene ID" value="ENSDCDG00010005690.1"/>
</dbReference>
<reference evidence="2 3" key="1">
    <citation type="submission" date="2020-06" db="EMBL/GenBank/DDBJ databases">
        <authorList>
            <consortium name="Wellcome Sanger Institute Data Sharing"/>
        </authorList>
    </citation>
    <scope>NUCLEOTIDE SEQUENCE [LARGE SCALE GENOMIC DNA]</scope>
</reference>
<evidence type="ECO:0000313" key="3">
    <source>
        <dbReference type="Proteomes" id="UP000694580"/>
    </source>
</evidence>
<sequence length="171" mass="18596">MDHLVQPKVAKTENCAILRLNSKLCGAVCCRRACSLTDLDEVQAAIIGDERGDLFAILDQLDPDTLPDSRVGLLGFDDDALGVRSSSERVRLESRAQVGLLVLLVMPLLLTTVVPQLPGGTVDFLRTPPRPRFTGTIVKRRITHVPMLIDSEPQTKRTIPGSSAPMFAPQA</sequence>
<reference evidence="2" key="3">
    <citation type="submission" date="2025-09" db="UniProtKB">
        <authorList>
            <consortium name="Ensembl"/>
        </authorList>
    </citation>
    <scope>IDENTIFICATION</scope>
</reference>
<accession>A0AAY4AYU0</accession>
<proteinExistence type="predicted"/>
<reference evidence="2" key="2">
    <citation type="submission" date="2025-08" db="UniProtKB">
        <authorList>
            <consortium name="Ensembl"/>
        </authorList>
    </citation>
    <scope>IDENTIFICATION</scope>
</reference>
<dbReference type="Proteomes" id="UP000694580">
    <property type="component" value="Chromosome 12"/>
</dbReference>
<feature type="transmembrane region" description="Helical" evidence="1">
    <location>
        <begin position="98"/>
        <end position="117"/>
    </location>
</feature>
<organism evidence="2 3">
    <name type="scientific">Denticeps clupeoides</name>
    <name type="common">denticle herring</name>
    <dbReference type="NCBI Taxonomy" id="299321"/>
    <lineage>
        <taxon>Eukaryota</taxon>
        <taxon>Metazoa</taxon>
        <taxon>Chordata</taxon>
        <taxon>Craniata</taxon>
        <taxon>Vertebrata</taxon>
        <taxon>Euteleostomi</taxon>
        <taxon>Actinopterygii</taxon>
        <taxon>Neopterygii</taxon>
        <taxon>Teleostei</taxon>
        <taxon>Clupei</taxon>
        <taxon>Clupeiformes</taxon>
        <taxon>Denticipitoidei</taxon>
        <taxon>Denticipitidae</taxon>
        <taxon>Denticeps</taxon>
    </lineage>
</organism>
<evidence type="ECO:0000256" key="1">
    <source>
        <dbReference type="SAM" id="Phobius"/>
    </source>
</evidence>
<keyword evidence="1" id="KW-1133">Transmembrane helix</keyword>
<name>A0AAY4AYU0_9TELE</name>
<dbReference type="GeneTree" id="ENSGT01150000287346"/>
<keyword evidence="1" id="KW-0472">Membrane</keyword>
<evidence type="ECO:0000313" key="2">
    <source>
        <dbReference type="Ensembl" id="ENSDCDP00010012631.1"/>
    </source>
</evidence>
<keyword evidence="3" id="KW-1185">Reference proteome</keyword>
<protein>
    <submittedName>
        <fullName evidence="2">Uncharacterized protein</fullName>
    </submittedName>
</protein>
<dbReference type="AlphaFoldDB" id="A0AAY4AYU0"/>